<dbReference type="CDD" id="cd06239">
    <property type="entry name" value="M14-like"/>
    <property type="match status" value="1"/>
</dbReference>
<dbReference type="InterPro" id="IPR000834">
    <property type="entry name" value="Peptidase_M14"/>
</dbReference>
<evidence type="ECO:0000313" key="9">
    <source>
        <dbReference type="EMBL" id="TDU39991.1"/>
    </source>
</evidence>
<keyword evidence="6" id="KW-0482">Metalloprotease</keyword>
<evidence type="ECO:0000256" key="1">
    <source>
        <dbReference type="ARBA" id="ARBA00001947"/>
    </source>
</evidence>
<dbReference type="Gene3D" id="3.40.630.10">
    <property type="entry name" value="Zn peptidases"/>
    <property type="match status" value="1"/>
</dbReference>
<dbReference type="PROSITE" id="PS52035">
    <property type="entry name" value="PEPTIDASE_M14"/>
    <property type="match status" value="1"/>
</dbReference>
<keyword evidence="4" id="KW-0378">Hydrolase</keyword>
<evidence type="ECO:0000256" key="6">
    <source>
        <dbReference type="ARBA" id="ARBA00023049"/>
    </source>
</evidence>
<evidence type="ECO:0000256" key="3">
    <source>
        <dbReference type="ARBA" id="ARBA00022670"/>
    </source>
</evidence>
<dbReference type="GO" id="GO:0006508">
    <property type="term" value="P:proteolysis"/>
    <property type="evidence" value="ECO:0007669"/>
    <property type="project" value="UniProtKB-KW"/>
</dbReference>
<reference evidence="9 10" key="1">
    <citation type="submission" date="2019-03" db="EMBL/GenBank/DDBJ databases">
        <title>Genomic Encyclopedia of Archaeal and Bacterial Type Strains, Phase II (KMG-II): from individual species to whole genera.</title>
        <authorList>
            <person name="Goeker M."/>
        </authorList>
    </citation>
    <scope>NUCLEOTIDE SEQUENCE [LARGE SCALE GENOMIC DNA]</scope>
    <source>
        <strain evidence="9 10">DSM 28135</strain>
    </source>
</reference>
<comment type="similarity">
    <text evidence="2 7">Belongs to the peptidase M14 family.</text>
</comment>
<evidence type="ECO:0000256" key="7">
    <source>
        <dbReference type="PROSITE-ProRule" id="PRU01379"/>
    </source>
</evidence>
<dbReference type="Proteomes" id="UP000294689">
    <property type="component" value="Unassembled WGS sequence"/>
</dbReference>
<dbReference type="EMBL" id="SOBW01000008">
    <property type="protein sequence ID" value="TDU39991.1"/>
    <property type="molecule type" value="Genomic_DNA"/>
</dbReference>
<evidence type="ECO:0000259" key="8">
    <source>
        <dbReference type="PROSITE" id="PS52035"/>
    </source>
</evidence>
<protein>
    <submittedName>
        <fullName evidence="9">Zinc carboxypeptidase</fullName>
    </submittedName>
</protein>
<feature type="active site" description="Proton donor/acceptor" evidence="7">
    <location>
        <position position="386"/>
    </location>
</feature>
<evidence type="ECO:0000256" key="4">
    <source>
        <dbReference type="ARBA" id="ARBA00022801"/>
    </source>
</evidence>
<dbReference type="SMART" id="SM00631">
    <property type="entry name" value="Zn_pept"/>
    <property type="match status" value="1"/>
</dbReference>
<dbReference type="OrthoDB" id="1119199at2"/>
<dbReference type="SUPFAM" id="SSF53187">
    <property type="entry name" value="Zn-dependent exopeptidases"/>
    <property type="match status" value="1"/>
</dbReference>
<organism evidence="9 10">
    <name type="scientific">Gelidibacter sediminis</name>
    <dbReference type="NCBI Taxonomy" id="1608710"/>
    <lineage>
        <taxon>Bacteria</taxon>
        <taxon>Pseudomonadati</taxon>
        <taxon>Bacteroidota</taxon>
        <taxon>Flavobacteriia</taxon>
        <taxon>Flavobacteriales</taxon>
        <taxon>Flavobacteriaceae</taxon>
        <taxon>Gelidibacter</taxon>
    </lineage>
</organism>
<dbReference type="PANTHER" id="PTHR11705">
    <property type="entry name" value="PROTEASE FAMILY M14 CARBOXYPEPTIDASE A,B"/>
    <property type="match status" value="1"/>
</dbReference>
<keyword evidence="3" id="KW-0645">Protease</keyword>
<keyword evidence="5" id="KW-0862">Zinc</keyword>
<proteinExistence type="inferred from homology"/>
<evidence type="ECO:0000313" key="10">
    <source>
        <dbReference type="Proteomes" id="UP000294689"/>
    </source>
</evidence>
<dbReference type="PANTHER" id="PTHR11705:SF143">
    <property type="entry name" value="SLL0236 PROTEIN"/>
    <property type="match status" value="1"/>
</dbReference>
<dbReference type="GO" id="GO:0004181">
    <property type="term" value="F:metallocarboxypeptidase activity"/>
    <property type="evidence" value="ECO:0007669"/>
    <property type="project" value="InterPro"/>
</dbReference>
<evidence type="ECO:0000256" key="2">
    <source>
        <dbReference type="ARBA" id="ARBA00005988"/>
    </source>
</evidence>
<comment type="cofactor">
    <cofactor evidence="1">
        <name>Zn(2+)</name>
        <dbReference type="ChEBI" id="CHEBI:29105"/>
    </cofactor>
</comment>
<accession>A0A4R7Q0K6</accession>
<comment type="caution">
    <text evidence="9">The sequence shown here is derived from an EMBL/GenBank/DDBJ whole genome shotgun (WGS) entry which is preliminary data.</text>
</comment>
<dbReference type="AlphaFoldDB" id="A0A4R7Q0K6"/>
<dbReference type="Pfam" id="PF00246">
    <property type="entry name" value="Peptidase_M14"/>
    <property type="match status" value="1"/>
</dbReference>
<name>A0A4R7Q0K6_9FLAO</name>
<keyword evidence="10" id="KW-1185">Reference proteome</keyword>
<dbReference type="GO" id="GO:0008270">
    <property type="term" value="F:zinc ion binding"/>
    <property type="evidence" value="ECO:0007669"/>
    <property type="project" value="InterPro"/>
</dbReference>
<dbReference type="GO" id="GO:0005615">
    <property type="term" value="C:extracellular space"/>
    <property type="evidence" value="ECO:0007669"/>
    <property type="project" value="TreeGrafter"/>
</dbReference>
<feature type="domain" description="Peptidase M14" evidence="8">
    <location>
        <begin position="9"/>
        <end position="388"/>
    </location>
</feature>
<evidence type="ECO:0000256" key="5">
    <source>
        <dbReference type="ARBA" id="ARBA00022833"/>
    </source>
</evidence>
<gene>
    <name evidence="9" type="ORF">BXY82_2030</name>
</gene>
<keyword evidence="9" id="KW-0121">Carboxypeptidase</keyword>
<sequence length="388" mass="44277">MNMVHLLHSYQHYYESSIYGRYINSDHIKGLLKRHSNHFDVSVIGSSVLGEDIQFIKVGNGRLRILMWSQMHGNESTTTKALFDLLNVLSDNQDVFVEDLLNKITIGIIPMLNPDGSRAYTRLNANHVDLNRDAQDLTQPESRVLRSCFNSFKPDYCFNLHGQRTIFSAGIRNKPATVSFLSPAQDKERSVTVTRRRAMDVIVKMNSTLQEVIPGQVGIYDDAFNINCVGDTFQSMNVPTVLFEAGHYENDYNREVVRGLMFQSLWTSIVQLGFEAIPGNLESAYSAIPKNEKLFYDIIIRNVKLEIAGNEKILDLGIQYEERLEQNQIVFVPRIIKIADLSNFYGHRELDAQQKTVEIGKFKAIKEGVEIDFVILNNEKHSLNVEIK</sequence>